<comment type="similarity">
    <text evidence="10 11">Belongs to the ABC transporter superfamily. ABCF family. Uup subfamily.</text>
</comment>
<dbReference type="PANTHER" id="PTHR42855:SF1">
    <property type="entry name" value="ABC TRANSPORTER DOMAIN-CONTAINING PROTEIN"/>
    <property type="match status" value="1"/>
</dbReference>
<keyword evidence="7 11" id="KW-0238">DNA-binding</keyword>
<dbReference type="InterPro" id="IPR037118">
    <property type="entry name" value="Val-tRNA_synth_C_sf"/>
</dbReference>
<dbReference type="Gene3D" id="1.10.287.380">
    <property type="entry name" value="Valyl-tRNA synthetase, C-terminal domain"/>
    <property type="match status" value="1"/>
</dbReference>
<dbReference type="InterPro" id="IPR043686">
    <property type="entry name" value="Uup"/>
</dbReference>
<evidence type="ECO:0000256" key="6">
    <source>
        <dbReference type="ARBA" id="ARBA00022840"/>
    </source>
</evidence>
<evidence type="ECO:0000256" key="3">
    <source>
        <dbReference type="ARBA" id="ARBA00022741"/>
    </source>
</evidence>
<reference evidence="13 14" key="1">
    <citation type="submission" date="2019-01" db="EMBL/GenBank/DDBJ databases">
        <authorList>
            <person name="Chen W.-M."/>
        </authorList>
    </citation>
    <scope>NUCLEOTIDE SEQUENCE [LARGE SCALE GENOMIC DNA]</scope>
    <source>
        <strain evidence="13 14">KYPC3</strain>
    </source>
</reference>
<dbReference type="RefSeq" id="WP_127699370.1">
    <property type="nucleotide sequence ID" value="NZ_SACS01000012.1"/>
</dbReference>
<dbReference type="Proteomes" id="UP000283077">
    <property type="component" value="Unassembled WGS sequence"/>
</dbReference>
<comment type="catalytic activity">
    <reaction evidence="9 11">
        <text>ATP + H2O = ADP + phosphate + H(+)</text>
        <dbReference type="Rhea" id="RHEA:13065"/>
        <dbReference type="ChEBI" id="CHEBI:15377"/>
        <dbReference type="ChEBI" id="CHEBI:15378"/>
        <dbReference type="ChEBI" id="CHEBI:30616"/>
        <dbReference type="ChEBI" id="CHEBI:43474"/>
        <dbReference type="ChEBI" id="CHEBI:456216"/>
    </reaction>
</comment>
<dbReference type="PROSITE" id="PS50893">
    <property type="entry name" value="ABC_TRANSPORTER_2"/>
    <property type="match status" value="2"/>
</dbReference>
<comment type="caution">
    <text evidence="13">The sequence shown here is derived from an EMBL/GenBank/DDBJ whole genome shotgun (WGS) entry which is preliminary data.</text>
</comment>
<evidence type="ECO:0000259" key="12">
    <source>
        <dbReference type="PROSITE" id="PS50893"/>
    </source>
</evidence>
<dbReference type="PROSITE" id="PS00211">
    <property type="entry name" value="ABC_TRANSPORTER_1"/>
    <property type="match status" value="2"/>
</dbReference>
<gene>
    <name evidence="11" type="primary">uup</name>
    <name evidence="13" type="ORF">EOE67_12250</name>
</gene>
<dbReference type="GO" id="GO:0016887">
    <property type="term" value="F:ATP hydrolysis activity"/>
    <property type="evidence" value="ECO:0007669"/>
    <property type="project" value="UniProtKB-UniRule"/>
</dbReference>
<dbReference type="GO" id="GO:0005737">
    <property type="term" value="C:cytoplasm"/>
    <property type="evidence" value="ECO:0007669"/>
    <property type="project" value="UniProtKB-SubCell"/>
</dbReference>
<dbReference type="EMBL" id="SACS01000012">
    <property type="protein sequence ID" value="RVU37074.1"/>
    <property type="molecule type" value="Genomic_DNA"/>
</dbReference>
<feature type="domain" description="ABC transporter" evidence="12">
    <location>
        <begin position="4"/>
        <end position="252"/>
    </location>
</feature>
<dbReference type="EC" id="3.6.1.-" evidence="11"/>
<dbReference type="Gene3D" id="3.40.50.300">
    <property type="entry name" value="P-loop containing nucleotide triphosphate hydrolases"/>
    <property type="match status" value="2"/>
</dbReference>
<dbReference type="InterPro" id="IPR032524">
    <property type="entry name" value="ABC_tran_C"/>
</dbReference>
<feature type="binding site" evidence="11">
    <location>
        <begin position="36"/>
        <end position="43"/>
    </location>
    <ligand>
        <name>ATP</name>
        <dbReference type="ChEBI" id="CHEBI:30616"/>
        <label>1</label>
    </ligand>
</feature>
<evidence type="ECO:0000313" key="13">
    <source>
        <dbReference type="EMBL" id="RVU37074.1"/>
    </source>
</evidence>
<dbReference type="InterPro" id="IPR032781">
    <property type="entry name" value="ABC_tran_Xtn"/>
</dbReference>
<evidence type="ECO:0000256" key="4">
    <source>
        <dbReference type="ARBA" id="ARBA00022763"/>
    </source>
</evidence>
<dbReference type="GO" id="GO:0003677">
    <property type="term" value="F:DNA binding"/>
    <property type="evidence" value="ECO:0007669"/>
    <property type="project" value="UniProtKB-UniRule"/>
</dbReference>
<feature type="binding site" evidence="11">
    <location>
        <begin position="351"/>
        <end position="358"/>
    </location>
    <ligand>
        <name>ATP</name>
        <dbReference type="ChEBI" id="CHEBI:30616"/>
        <label>2</label>
    </ligand>
</feature>
<name>A0A437QRE4_9GAMM</name>
<dbReference type="SMART" id="SM00382">
    <property type="entry name" value="AAA"/>
    <property type="match status" value="2"/>
</dbReference>
<dbReference type="InterPro" id="IPR003439">
    <property type="entry name" value="ABC_transporter-like_ATP-bd"/>
</dbReference>
<dbReference type="GO" id="GO:0006281">
    <property type="term" value="P:DNA repair"/>
    <property type="evidence" value="ECO:0007669"/>
    <property type="project" value="UniProtKB-KW"/>
</dbReference>
<evidence type="ECO:0000256" key="5">
    <source>
        <dbReference type="ARBA" id="ARBA00022801"/>
    </source>
</evidence>
<keyword evidence="14" id="KW-1185">Reference proteome</keyword>
<accession>A0A437QRE4</accession>
<comment type="subcellular location">
    <subcellularLocation>
        <location evidence="11">Cytoplasm</location>
    </subcellularLocation>
    <text evidence="11">Associates with ribosomes.</text>
</comment>
<dbReference type="FunFam" id="3.40.50.300:FF:000011">
    <property type="entry name" value="Putative ABC transporter ATP-binding component"/>
    <property type="match status" value="1"/>
</dbReference>
<evidence type="ECO:0000256" key="11">
    <source>
        <dbReference type="HAMAP-Rule" id="MF_00848"/>
    </source>
</evidence>
<organism evidence="13 14">
    <name type="scientific">Rheinheimera riviphila</name>
    <dbReference type="NCBI Taxonomy" id="1834037"/>
    <lineage>
        <taxon>Bacteria</taxon>
        <taxon>Pseudomonadati</taxon>
        <taxon>Pseudomonadota</taxon>
        <taxon>Gammaproteobacteria</taxon>
        <taxon>Chromatiales</taxon>
        <taxon>Chromatiaceae</taxon>
        <taxon>Rheinheimera</taxon>
    </lineage>
</organism>
<keyword evidence="4 11" id="KW-0227">DNA damage</keyword>
<dbReference type="InterPro" id="IPR003593">
    <property type="entry name" value="AAA+_ATPase"/>
</dbReference>
<dbReference type="SUPFAM" id="SSF52540">
    <property type="entry name" value="P-loop containing nucleoside triphosphate hydrolases"/>
    <property type="match status" value="2"/>
</dbReference>
<comment type="function">
    <text evidence="11">Probably plays a role in ribosome assembly or function. May be involved in resolution of branched DNA intermediates that result from template switching in postreplication gaps. Binds DNA and has ATPase activity.</text>
</comment>
<evidence type="ECO:0000256" key="9">
    <source>
        <dbReference type="ARBA" id="ARBA00049360"/>
    </source>
</evidence>
<keyword evidence="5 11" id="KW-0378">Hydrolase</keyword>
<dbReference type="Pfam" id="PF12848">
    <property type="entry name" value="ABC_tran_Xtn"/>
    <property type="match status" value="1"/>
</dbReference>
<keyword evidence="6 11" id="KW-0067">ATP-binding</keyword>
<evidence type="ECO:0000256" key="1">
    <source>
        <dbReference type="ARBA" id="ARBA00022490"/>
    </source>
</evidence>
<dbReference type="CDD" id="cd03221">
    <property type="entry name" value="ABCF_EF-3"/>
    <property type="match status" value="2"/>
</dbReference>
<dbReference type="InterPro" id="IPR017871">
    <property type="entry name" value="ABC_transporter-like_CS"/>
</dbReference>
<evidence type="ECO:0000256" key="2">
    <source>
        <dbReference type="ARBA" id="ARBA00022737"/>
    </source>
</evidence>
<proteinExistence type="inferred from homology"/>
<protein>
    <recommendedName>
        <fullName evidence="11">ATP-binding protein Uup</fullName>
        <ecNumber evidence="11">3.6.1.-</ecNumber>
    </recommendedName>
</protein>
<sequence length="652" mass="73184">MELLRFQQASLAFGTNPVLDKVDFSLFVGERVCLVGRNGAGKSTMLKLLTGQQNLDDGQIVKQNNVLLSRLEQDPPARVDVKIADFIREGAGDLAEKLQHFYELSDHLHDATDAQMNEFGDLQTELDARDGWQLEARILQLCEQFEMNPEATLASLSGGWLRKAALARALVGKPNILLLDEPTNHLDVAAIQWLEQFLISFPGAIIFVSHDRAFIRAVATRIIDLDRGILTSHPGNYAEYLERKQKAIEVEQQHNHLFDKRLAEEEVWIRQGIKARRTRNEGRVRALKELRKERAARVEQLGKVDFAIEQAAKSGKLVFEGKHLNLAFDGKPVLIDFDLLLMRGDRVALIGPNGVGKSSLIKILLDEYQAQSGDIKRGTNLEVAYFDQHRMALDLDKTVQDNVAEGRQEIMQNGQSRHVLSYLQDFLFPPARARTPVRALSGGEKNRLLLARLFAKPSNLLILDEPTNDLDVETLELLEDILEQYQGTVILVSHDREFVNNTVTSSLWFAGEGKVIEVAGGYEDVIAYQQRYLASQQQRAQKPSVVAVAVEKPAESAQLITKPTPETAAQPLAQSGKKLSYKEKRELELLPAQIEALDAELTALQAKVNNPDFFRQNADATEATLNQLQQTESKLAHAYERWEQLEALNQQS</sequence>
<evidence type="ECO:0000256" key="8">
    <source>
        <dbReference type="ARBA" id="ARBA00023204"/>
    </source>
</evidence>
<dbReference type="AlphaFoldDB" id="A0A437QRE4"/>
<keyword evidence="1 11" id="KW-0963">Cytoplasm</keyword>
<evidence type="ECO:0000256" key="7">
    <source>
        <dbReference type="ARBA" id="ARBA00023125"/>
    </source>
</evidence>
<keyword evidence="3 11" id="KW-0547">Nucleotide-binding</keyword>
<keyword evidence="2 11" id="KW-0677">Repeat</keyword>
<dbReference type="OrthoDB" id="9808609at2"/>
<dbReference type="GO" id="GO:0043022">
    <property type="term" value="F:ribosome binding"/>
    <property type="evidence" value="ECO:0007669"/>
    <property type="project" value="UniProtKB-UniRule"/>
</dbReference>
<dbReference type="InterPro" id="IPR051309">
    <property type="entry name" value="ABCF_ATPase"/>
</dbReference>
<evidence type="ECO:0000313" key="14">
    <source>
        <dbReference type="Proteomes" id="UP000283077"/>
    </source>
</evidence>
<dbReference type="Pfam" id="PF00005">
    <property type="entry name" value="ABC_tran"/>
    <property type="match status" value="2"/>
</dbReference>
<dbReference type="PANTHER" id="PTHR42855">
    <property type="entry name" value="ABC TRANSPORTER ATP-BINDING SUBUNIT"/>
    <property type="match status" value="1"/>
</dbReference>
<evidence type="ECO:0000256" key="10">
    <source>
        <dbReference type="ARBA" id="ARBA00061478"/>
    </source>
</evidence>
<dbReference type="InterPro" id="IPR027417">
    <property type="entry name" value="P-loop_NTPase"/>
</dbReference>
<dbReference type="FunFam" id="3.40.50.300:FF:000309">
    <property type="entry name" value="ABC transporter ATP-binding protein"/>
    <property type="match status" value="1"/>
</dbReference>
<dbReference type="Pfam" id="PF16326">
    <property type="entry name" value="ABC_tran_CTD"/>
    <property type="match status" value="1"/>
</dbReference>
<keyword evidence="8 11" id="KW-0234">DNA repair</keyword>
<feature type="domain" description="ABC transporter" evidence="12">
    <location>
        <begin position="319"/>
        <end position="537"/>
    </location>
</feature>
<dbReference type="GO" id="GO:0005524">
    <property type="term" value="F:ATP binding"/>
    <property type="evidence" value="ECO:0007669"/>
    <property type="project" value="UniProtKB-UniRule"/>
</dbReference>
<dbReference type="HAMAP" id="MF_00848">
    <property type="entry name" value="Uup"/>
    <property type="match status" value="1"/>
</dbReference>